<organism evidence="1 2">
    <name type="scientific">Pedobacter cryoconitis</name>
    <dbReference type="NCBI Taxonomy" id="188932"/>
    <lineage>
        <taxon>Bacteria</taxon>
        <taxon>Pseudomonadati</taxon>
        <taxon>Bacteroidota</taxon>
        <taxon>Sphingobacteriia</taxon>
        <taxon>Sphingobacteriales</taxon>
        <taxon>Sphingobacteriaceae</taxon>
        <taxon>Pedobacter</taxon>
    </lineage>
</organism>
<sequence length="178" mass="20890">MKFNQIILEKLGVLFQKCNLNIIEQRDNYLKLLSKYLVIIIAHNQLENSNTIWLGRNDDKMDKVEVDNKVLKLFFGSDLKLSDVSVEIFVKNLVLFFENEAQPLLRGDIDRINKLEEFDLERSQKYTQGLLDKQSLVAANKAWDEGDYREFIKLIDETNKDELPSSYQLKYKIAVQKL</sequence>
<reference evidence="1 2" key="1">
    <citation type="submission" date="2020-08" db="EMBL/GenBank/DDBJ databases">
        <title>Genomic Encyclopedia of Type Strains, Phase IV (KMG-V): Genome sequencing to study the core and pangenomes of soil and plant-associated prokaryotes.</title>
        <authorList>
            <person name="Whitman W."/>
        </authorList>
    </citation>
    <scope>NUCLEOTIDE SEQUENCE [LARGE SCALE GENOMIC DNA]</scope>
    <source>
        <strain evidence="1 2">M2T3</strain>
    </source>
</reference>
<dbReference type="RefSeq" id="WP_184621969.1">
    <property type="nucleotide sequence ID" value="NZ_JACHCC010000001.1"/>
</dbReference>
<dbReference type="AlphaFoldDB" id="A0A7X0IZA7"/>
<evidence type="ECO:0000313" key="2">
    <source>
        <dbReference type="Proteomes" id="UP000521017"/>
    </source>
</evidence>
<name>A0A7X0IZA7_9SPHI</name>
<proteinExistence type="predicted"/>
<dbReference type="Proteomes" id="UP000521017">
    <property type="component" value="Unassembled WGS sequence"/>
</dbReference>
<evidence type="ECO:0000313" key="1">
    <source>
        <dbReference type="EMBL" id="MBB6498133.1"/>
    </source>
</evidence>
<gene>
    <name evidence="1" type="ORF">HDF25_000257</name>
</gene>
<dbReference type="EMBL" id="JACHCC010000001">
    <property type="protein sequence ID" value="MBB6498133.1"/>
    <property type="molecule type" value="Genomic_DNA"/>
</dbReference>
<comment type="caution">
    <text evidence="1">The sequence shown here is derived from an EMBL/GenBank/DDBJ whole genome shotgun (WGS) entry which is preliminary data.</text>
</comment>
<accession>A0A7X0IZA7</accession>
<protein>
    <submittedName>
        <fullName evidence="1">Uncharacterized protein</fullName>
    </submittedName>
</protein>